<comment type="similarity">
    <text evidence="1">Belongs to the H-rev107 family.</text>
</comment>
<accession>A0A8D3B7M6</accession>
<dbReference type="AlphaFoldDB" id="A0A8D3B7M6"/>
<keyword evidence="4" id="KW-0443">Lipid metabolism</keyword>
<sequence length="185" mass="20673">MKTPILVALLLLQLSIIIYGTNGYKFGDMISFPRFKACVTPIYKHFAVFVNDKEFPNKKPGEDIFHLTQRVSKCIYFYSSGGCHFGKLSDEPEQALSNYPDVTHVDNDAKIEARILEKIKTCGKYNLLTNNCEHLATYVRYGVASTKQVCGTFSSVGHQQGDQGNLVAVTFPAKPIWFSCSETSV</sequence>
<evidence type="ECO:0000256" key="2">
    <source>
        <dbReference type="ARBA" id="ARBA00022679"/>
    </source>
</evidence>
<dbReference type="InterPro" id="IPR007053">
    <property type="entry name" value="LRAT_dom"/>
</dbReference>
<dbReference type="GO" id="GO:0016410">
    <property type="term" value="F:N-acyltransferase activity"/>
    <property type="evidence" value="ECO:0007669"/>
    <property type="project" value="TreeGrafter"/>
</dbReference>
<dbReference type="Gene3D" id="3.90.1720.10">
    <property type="entry name" value="endopeptidase domain like (from Nostoc punctiforme)"/>
    <property type="match status" value="1"/>
</dbReference>
<evidence type="ECO:0000256" key="3">
    <source>
        <dbReference type="ARBA" id="ARBA00022801"/>
    </source>
</evidence>
<keyword evidence="3" id="KW-0378">Hydrolase</keyword>
<dbReference type="PANTHER" id="PTHR13943:SF77">
    <property type="entry name" value="LRAT DOMAIN-CONTAINING PROTEIN"/>
    <property type="match status" value="1"/>
</dbReference>
<dbReference type="Proteomes" id="UP000694558">
    <property type="component" value="Chromosome 16"/>
</dbReference>
<evidence type="ECO:0000313" key="8">
    <source>
        <dbReference type="Proteomes" id="UP000694558"/>
    </source>
</evidence>
<evidence type="ECO:0000259" key="6">
    <source>
        <dbReference type="PROSITE" id="PS51934"/>
    </source>
</evidence>
<name>A0A8D3B7M6_SCOMX</name>
<proteinExistence type="inferred from homology"/>
<evidence type="ECO:0000256" key="5">
    <source>
        <dbReference type="SAM" id="SignalP"/>
    </source>
</evidence>
<reference evidence="7" key="2">
    <citation type="submission" date="2025-08" db="UniProtKB">
        <authorList>
            <consortium name="Ensembl"/>
        </authorList>
    </citation>
    <scope>IDENTIFICATION</scope>
</reference>
<feature type="domain" description="LRAT" evidence="6">
    <location>
        <begin position="35"/>
        <end position="148"/>
    </location>
</feature>
<keyword evidence="2" id="KW-0808">Transferase</keyword>
<feature type="signal peptide" evidence="5">
    <location>
        <begin position="1"/>
        <end position="23"/>
    </location>
</feature>
<organism evidence="7 8">
    <name type="scientific">Scophthalmus maximus</name>
    <name type="common">Turbot</name>
    <name type="synonym">Psetta maxima</name>
    <dbReference type="NCBI Taxonomy" id="52904"/>
    <lineage>
        <taxon>Eukaryota</taxon>
        <taxon>Metazoa</taxon>
        <taxon>Chordata</taxon>
        <taxon>Craniata</taxon>
        <taxon>Vertebrata</taxon>
        <taxon>Euteleostomi</taxon>
        <taxon>Actinopterygii</taxon>
        <taxon>Neopterygii</taxon>
        <taxon>Teleostei</taxon>
        <taxon>Neoteleostei</taxon>
        <taxon>Acanthomorphata</taxon>
        <taxon>Carangaria</taxon>
        <taxon>Pleuronectiformes</taxon>
        <taxon>Pleuronectoidei</taxon>
        <taxon>Scophthalmidae</taxon>
        <taxon>Scophthalmus</taxon>
    </lineage>
</organism>
<dbReference type="GO" id="GO:0008970">
    <property type="term" value="F:phospholipase A1 activity"/>
    <property type="evidence" value="ECO:0007669"/>
    <property type="project" value="TreeGrafter"/>
</dbReference>
<dbReference type="GO" id="GO:0070292">
    <property type="term" value="P:N-acylphosphatidylethanolamine metabolic process"/>
    <property type="evidence" value="ECO:0007669"/>
    <property type="project" value="TreeGrafter"/>
</dbReference>
<keyword evidence="5" id="KW-0732">Signal</keyword>
<reference evidence="7" key="1">
    <citation type="submission" date="2023-05" db="EMBL/GenBank/DDBJ databases">
        <title>High-quality long-read genome of Scophthalmus maximus.</title>
        <authorList>
            <person name="Lien S."/>
            <person name="Martinez P."/>
        </authorList>
    </citation>
    <scope>NUCLEOTIDE SEQUENCE [LARGE SCALE GENOMIC DNA]</scope>
</reference>
<evidence type="ECO:0000256" key="1">
    <source>
        <dbReference type="ARBA" id="ARBA00007824"/>
    </source>
</evidence>
<evidence type="ECO:0000313" key="7">
    <source>
        <dbReference type="Ensembl" id="ENSSMAP00000029792.2"/>
    </source>
</evidence>
<dbReference type="PANTHER" id="PTHR13943">
    <property type="entry name" value="HRAS-LIKE SUPPRESSOR - RELATED"/>
    <property type="match status" value="1"/>
</dbReference>
<dbReference type="InterPro" id="IPR051496">
    <property type="entry name" value="H-rev107_PLA/AT"/>
</dbReference>
<evidence type="ECO:0000256" key="4">
    <source>
        <dbReference type="ARBA" id="ARBA00023098"/>
    </source>
</evidence>
<protein>
    <recommendedName>
        <fullName evidence="6">LRAT domain-containing protein</fullName>
    </recommendedName>
</protein>
<dbReference type="PROSITE" id="PS51934">
    <property type="entry name" value="LRAT"/>
    <property type="match status" value="1"/>
</dbReference>
<dbReference type="GeneTree" id="ENSGT01140000282712"/>
<dbReference type="GO" id="GO:0005737">
    <property type="term" value="C:cytoplasm"/>
    <property type="evidence" value="ECO:0007669"/>
    <property type="project" value="TreeGrafter"/>
</dbReference>
<dbReference type="Pfam" id="PF04970">
    <property type="entry name" value="LRAT"/>
    <property type="match status" value="1"/>
</dbReference>
<dbReference type="Ensembl" id="ENSSMAT00000030158.2">
    <property type="protein sequence ID" value="ENSSMAP00000029792.2"/>
    <property type="gene ID" value="ENSSMAG00000018251.2"/>
</dbReference>
<dbReference type="GO" id="GO:0004623">
    <property type="term" value="F:phospholipase A2 activity"/>
    <property type="evidence" value="ECO:0007669"/>
    <property type="project" value="TreeGrafter"/>
</dbReference>
<feature type="chain" id="PRO_5034484923" description="LRAT domain-containing protein" evidence="5">
    <location>
        <begin position="24"/>
        <end position="185"/>
    </location>
</feature>